<dbReference type="PANTHER" id="PTHR43133">
    <property type="entry name" value="RNA POLYMERASE ECF-TYPE SIGMA FACTO"/>
    <property type="match status" value="1"/>
</dbReference>
<protein>
    <submittedName>
        <fullName evidence="8">RNA polymerase, sigma-24 subunit, ECF subfamily</fullName>
    </submittedName>
</protein>
<evidence type="ECO:0000256" key="2">
    <source>
        <dbReference type="ARBA" id="ARBA00023015"/>
    </source>
</evidence>
<dbReference type="EMBL" id="CP002666">
    <property type="protein sequence ID" value="AEE44507.1"/>
    <property type="molecule type" value="Genomic_DNA"/>
</dbReference>
<dbReference type="PANTHER" id="PTHR43133:SF25">
    <property type="entry name" value="RNA POLYMERASE SIGMA FACTOR RFAY-RELATED"/>
    <property type="match status" value="1"/>
</dbReference>
<dbReference type="Gene3D" id="1.10.1740.10">
    <property type="match status" value="1"/>
</dbReference>
<comment type="similarity">
    <text evidence="1">Belongs to the sigma-70 factor family. ECF subfamily.</text>
</comment>
<evidence type="ECO:0000256" key="3">
    <source>
        <dbReference type="ARBA" id="ARBA00023082"/>
    </source>
</evidence>
<dbReference type="InterPro" id="IPR007627">
    <property type="entry name" value="RNA_pol_sigma70_r2"/>
</dbReference>
<dbReference type="NCBIfam" id="TIGR02937">
    <property type="entry name" value="sigma70-ECF"/>
    <property type="match status" value="1"/>
</dbReference>
<accession>F4H6Z8</accession>
<keyword evidence="9" id="KW-1185">Reference proteome</keyword>
<feature type="domain" description="RNA polymerase sigma-70 region 2" evidence="6">
    <location>
        <begin position="13"/>
        <end position="77"/>
    </location>
</feature>
<dbReference type="InterPro" id="IPR014284">
    <property type="entry name" value="RNA_pol_sigma-70_dom"/>
</dbReference>
<dbReference type="Pfam" id="PF04542">
    <property type="entry name" value="Sigma70_r2"/>
    <property type="match status" value="1"/>
</dbReference>
<dbReference type="GO" id="GO:0016987">
    <property type="term" value="F:sigma factor activity"/>
    <property type="evidence" value="ECO:0007669"/>
    <property type="project" value="UniProtKB-KW"/>
</dbReference>
<evidence type="ECO:0000313" key="9">
    <source>
        <dbReference type="Proteomes" id="UP000008460"/>
    </source>
</evidence>
<dbReference type="InterPro" id="IPR039425">
    <property type="entry name" value="RNA_pol_sigma-70-like"/>
</dbReference>
<evidence type="ECO:0000313" key="8">
    <source>
        <dbReference type="EMBL" id="AEE44507.1"/>
    </source>
</evidence>
<dbReference type="Proteomes" id="UP000008460">
    <property type="component" value="Chromosome"/>
</dbReference>
<feature type="domain" description="RNA polymerase sigma factor 70 region 4 type 2" evidence="7">
    <location>
        <begin position="107"/>
        <end position="159"/>
    </location>
</feature>
<evidence type="ECO:0000256" key="4">
    <source>
        <dbReference type="ARBA" id="ARBA00023163"/>
    </source>
</evidence>
<dbReference type="GO" id="GO:0003677">
    <property type="term" value="F:DNA binding"/>
    <property type="evidence" value="ECO:0007669"/>
    <property type="project" value="InterPro"/>
</dbReference>
<sequence>MSHHDDTLRLAALWDRYAARVQAYALRHVDPDTAQEVVSETFLVAWRRLVDVPGDPLPWLLVVARNTVANQRRSQHRARVVADEVARLERVMPAHDEHAGALVVERDALLRALAALSAREREALLLVAWDGLDPTAAAAVVGCTPGAFKVRLHRARRRLDAALDTTDDTPAPGAPRTPRAAPTTPRTATAPTTRG</sequence>
<dbReference type="AlphaFoldDB" id="F4H6Z8"/>
<dbReference type="HOGENOM" id="CLU_047691_9_2_11"/>
<proteinExistence type="inferred from homology"/>
<name>F4H6Z8_CELFA</name>
<evidence type="ECO:0000256" key="1">
    <source>
        <dbReference type="ARBA" id="ARBA00010641"/>
    </source>
</evidence>
<feature type="compositionally biased region" description="Low complexity" evidence="5">
    <location>
        <begin position="162"/>
        <end position="195"/>
    </location>
</feature>
<keyword evidence="4" id="KW-0804">Transcription</keyword>
<dbReference type="InterPro" id="IPR013324">
    <property type="entry name" value="RNA_pol_sigma_r3/r4-like"/>
</dbReference>
<evidence type="ECO:0000256" key="5">
    <source>
        <dbReference type="SAM" id="MobiDB-lite"/>
    </source>
</evidence>
<organism evidence="8 9">
    <name type="scientific">Cellulomonas fimi (strain ATCC 484 / DSM 20113 / JCM 1341 / CCUG 24087 / LMG 16345 / NBRC 15513 / NCIMB 8980 / NCTC 7547 / NRS-133)</name>
    <dbReference type="NCBI Taxonomy" id="590998"/>
    <lineage>
        <taxon>Bacteria</taxon>
        <taxon>Bacillati</taxon>
        <taxon>Actinomycetota</taxon>
        <taxon>Actinomycetes</taxon>
        <taxon>Micrococcales</taxon>
        <taxon>Cellulomonadaceae</taxon>
        <taxon>Cellulomonas</taxon>
    </lineage>
</organism>
<dbReference type="InterPro" id="IPR013325">
    <property type="entry name" value="RNA_pol_sigma_r2"/>
</dbReference>
<dbReference type="SUPFAM" id="SSF88659">
    <property type="entry name" value="Sigma3 and sigma4 domains of RNA polymerase sigma factors"/>
    <property type="match status" value="1"/>
</dbReference>
<reference evidence="8 9" key="1">
    <citation type="submission" date="2011-04" db="EMBL/GenBank/DDBJ databases">
        <title>Complete sequence of Cellulomonas fimi ATCC 484.</title>
        <authorList>
            <consortium name="US DOE Joint Genome Institute"/>
            <person name="Lucas S."/>
            <person name="Han J."/>
            <person name="Lapidus A."/>
            <person name="Cheng J.-F."/>
            <person name="Goodwin L."/>
            <person name="Pitluck S."/>
            <person name="Peters L."/>
            <person name="Chertkov O."/>
            <person name="Detter J.C."/>
            <person name="Han C."/>
            <person name="Tapia R."/>
            <person name="Land M."/>
            <person name="Hauser L."/>
            <person name="Kyrpides N."/>
            <person name="Ivanova N."/>
            <person name="Ovchinnikova G."/>
            <person name="Pagani I."/>
            <person name="Mead D."/>
            <person name="Brumm P."/>
            <person name="Woyke T."/>
        </authorList>
    </citation>
    <scope>NUCLEOTIDE SEQUENCE [LARGE SCALE GENOMIC DNA]</scope>
    <source>
        <strain evidence="9">ATCC 484 / DSM 20113 / JCM 1341 / NBRC 15513 / NCIMB 8980 / NCTC 7547</strain>
    </source>
</reference>
<dbReference type="STRING" id="590998.Celf_0362"/>
<dbReference type="KEGG" id="cfi:Celf_0362"/>
<dbReference type="eggNOG" id="COG1595">
    <property type="taxonomic scope" value="Bacteria"/>
</dbReference>
<evidence type="ECO:0000259" key="6">
    <source>
        <dbReference type="Pfam" id="PF04542"/>
    </source>
</evidence>
<dbReference type="Pfam" id="PF08281">
    <property type="entry name" value="Sigma70_r4_2"/>
    <property type="match status" value="1"/>
</dbReference>
<gene>
    <name evidence="8" type="ordered locus">Celf_0362</name>
</gene>
<evidence type="ECO:0000259" key="7">
    <source>
        <dbReference type="Pfam" id="PF08281"/>
    </source>
</evidence>
<dbReference type="Gene3D" id="1.10.10.10">
    <property type="entry name" value="Winged helix-like DNA-binding domain superfamily/Winged helix DNA-binding domain"/>
    <property type="match status" value="1"/>
</dbReference>
<keyword evidence="3" id="KW-0731">Sigma factor</keyword>
<keyword evidence="2" id="KW-0805">Transcription regulation</keyword>
<dbReference type="SUPFAM" id="SSF88946">
    <property type="entry name" value="Sigma2 domain of RNA polymerase sigma factors"/>
    <property type="match status" value="1"/>
</dbReference>
<dbReference type="InterPro" id="IPR036388">
    <property type="entry name" value="WH-like_DNA-bd_sf"/>
</dbReference>
<feature type="region of interest" description="Disordered" evidence="5">
    <location>
        <begin position="161"/>
        <end position="195"/>
    </location>
</feature>
<dbReference type="RefSeq" id="WP_013769536.1">
    <property type="nucleotide sequence ID" value="NC_015514.1"/>
</dbReference>
<dbReference type="GO" id="GO:0006352">
    <property type="term" value="P:DNA-templated transcription initiation"/>
    <property type="evidence" value="ECO:0007669"/>
    <property type="project" value="InterPro"/>
</dbReference>
<dbReference type="InterPro" id="IPR013249">
    <property type="entry name" value="RNA_pol_sigma70_r4_t2"/>
</dbReference>